<feature type="region of interest" description="Disordered" evidence="3">
    <location>
        <begin position="256"/>
        <end position="308"/>
    </location>
</feature>
<proteinExistence type="inferred from homology"/>
<dbReference type="SUPFAM" id="SSF143113">
    <property type="entry name" value="NAP-like"/>
    <property type="match status" value="1"/>
</dbReference>
<evidence type="ECO:0000256" key="2">
    <source>
        <dbReference type="RuleBase" id="RU003876"/>
    </source>
</evidence>
<feature type="compositionally biased region" description="Basic and acidic residues" evidence="3">
    <location>
        <begin position="256"/>
        <end position="279"/>
    </location>
</feature>
<organism evidence="4 5">
    <name type="scientific">Recurvomyces mirabilis</name>
    <dbReference type="NCBI Taxonomy" id="574656"/>
    <lineage>
        <taxon>Eukaryota</taxon>
        <taxon>Fungi</taxon>
        <taxon>Dikarya</taxon>
        <taxon>Ascomycota</taxon>
        <taxon>Pezizomycotina</taxon>
        <taxon>Dothideomycetes</taxon>
        <taxon>Dothideomycetidae</taxon>
        <taxon>Mycosphaerellales</taxon>
        <taxon>Teratosphaeriaceae</taxon>
        <taxon>Recurvomyces</taxon>
    </lineage>
</organism>
<feature type="compositionally biased region" description="Acidic residues" evidence="3">
    <location>
        <begin position="280"/>
        <end position="295"/>
    </location>
</feature>
<feature type="region of interest" description="Disordered" evidence="3">
    <location>
        <begin position="320"/>
        <end position="377"/>
    </location>
</feature>
<evidence type="ECO:0000313" key="5">
    <source>
        <dbReference type="Proteomes" id="UP001274830"/>
    </source>
</evidence>
<dbReference type="InterPro" id="IPR037231">
    <property type="entry name" value="NAP-like_sf"/>
</dbReference>
<evidence type="ECO:0000256" key="3">
    <source>
        <dbReference type="SAM" id="MobiDB-lite"/>
    </source>
</evidence>
<dbReference type="GO" id="GO:0006334">
    <property type="term" value="P:nucleosome assembly"/>
    <property type="evidence" value="ECO:0007669"/>
    <property type="project" value="InterPro"/>
</dbReference>
<gene>
    <name evidence="4" type="ORF">LTR78_000227</name>
</gene>
<evidence type="ECO:0000256" key="1">
    <source>
        <dbReference type="ARBA" id="ARBA00009947"/>
    </source>
</evidence>
<dbReference type="AlphaFoldDB" id="A0AAE1C6E0"/>
<dbReference type="InterPro" id="IPR002164">
    <property type="entry name" value="NAP_family"/>
</dbReference>
<comment type="similarity">
    <text evidence="1 2">Belongs to the nucleosome assembly protein (NAP) family.</text>
</comment>
<dbReference type="PANTHER" id="PTHR11875">
    <property type="entry name" value="TESTIS-SPECIFIC Y-ENCODED PROTEIN"/>
    <property type="match status" value="1"/>
</dbReference>
<protein>
    <submittedName>
        <fullName evidence="4">Uncharacterized protein</fullName>
    </submittedName>
</protein>
<sequence>MTKASQALPTFSAYEPAHIELQKLLPFESASQAYRLAQHHSTMADEVPEISYEDLASIEDDFEEIDTQIMRKQYDISKPAYAKRAEAIAKIPTFWPLVFEQAPPEIDQYIQPADSQIINDHLKSISVSRIELEDKPEGGNPRSLKITFNFSANEYFGNEKLEKTFWYRRASDGWTGLVSEPVKVDWKKGKDPTEGLTDGAHALSAARRKVGDMTGKGMPEYTSLAKKLESWNGQNTTFFTWFGFVSGRRYVNAEESEKATKEYQQKKEARKQGDDAGKDEAEDENEDEEAEDDQAVEVHEAGEDLAVGIAEDLWPNAIKFFTQAQEMGDMSDPEFEDDMDDEEDEDDEPVDIRSLVGGAEKGKARDSNGPPAKKVKR</sequence>
<evidence type="ECO:0000313" key="4">
    <source>
        <dbReference type="EMBL" id="KAK3679851.1"/>
    </source>
</evidence>
<feature type="compositionally biased region" description="Acidic residues" evidence="3">
    <location>
        <begin position="329"/>
        <end position="349"/>
    </location>
</feature>
<dbReference type="Proteomes" id="UP001274830">
    <property type="component" value="Unassembled WGS sequence"/>
</dbReference>
<dbReference type="Gene3D" id="3.30.1120.90">
    <property type="entry name" value="Nucleosome assembly protein"/>
    <property type="match status" value="1"/>
</dbReference>
<accession>A0AAE1C6E0</accession>
<reference evidence="4" key="1">
    <citation type="submission" date="2023-07" db="EMBL/GenBank/DDBJ databases">
        <title>Black Yeasts Isolated from many extreme environments.</title>
        <authorList>
            <person name="Coleine C."/>
            <person name="Stajich J.E."/>
            <person name="Selbmann L."/>
        </authorList>
    </citation>
    <scope>NUCLEOTIDE SEQUENCE</scope>
    <source>
        <strain evidence="4">CCFEE 5485</strain>
    </source>
</reference>
<dbReference type="GO" id="GO:0005634">
    <property type="term" value="C:nucleus"/>
    <property type="evidence" value="ECO:0007669"/>
    <property type="project" value="InterPro"/>
</dbReference>
<dbReference type="EMBL" id="JAUTXT010000001">
    <property type="protein sequence ID" value="KAK3679851.1"/>
    <property type="molecule type" value="Genomic_DNA"/>
</dbReference>
<comment type="caution">
    <text evidence="4">The sequence shown here is derived from an EMBL/GenBank/DDBJ whole genome shotgun (WGS) entry which is preliminary data.</text>
</comment>
<keyword evidence="5" id="KW-1185">Reference proteome</keyword>
<dbReference type="Pfam" id="PF00956">
    <property type="entry name" value="NAP"/>
    <property type="match status" value="1"/>
</dbReference>
<name>A0AAE1C6E0_9PEZI</name>